<keyword evidence="1" id="KW-1133">Transmembrane helix</keyword>
<geneLocation type="mitochondrion" evidence="2"/>
<gene>
    <name evidence="2" type="primary">atp8</name>
</gene>
<keyword evidence="1" id="KW-0812">Transmembrane</keyword>
<keyword evidence="1" id="KW-0472">Membrane</keyword>
<feature type="transmembrane region" description="Helical" evidence="1">
    <location>
        <begin position="12"/>
        <end position="31"/>
    </location>
</feature>
<keyword evidence="2" id="KW-0496">Mitochondrion</keyword>
<proteinExistence type="predicted"/>
<dbReference type="EC" id="3.6.3.14" evidence="2"/>
<evidence type="ECO:0000313" key="2">
    <source>
        <dbReference type="EMBL" id="ADK97557.1"/>
    </source>
</evidence>
<dbReference type="EMBL" id="HM600781">
    <property type="protein sequence ID" value="ADK97557.1"/>
    <property type="molecule type" value="Genomic_DNA"/>
</dbReference>
<protein>
    <submittedName>
        <fullName evidence="2">ATP synthase F0 subunit 8</fullName>
        <ecNumber evidence="2">3.6.3.14</ecNumber>
    </submittedName>
</protein>
<sequence length="52" mass="6489">MPQMYPLDWVIMMPISILVLKIFLVMIYYLNYKLFFKLKVKDLGGKMYHWEW</sequence>
<organism evidence="2">
    <name type="scientific">Epiperipatus biolleyi</name>
    <name type="common">Velvet worm</name>
    <name type="synonym">Peripatus biolleyi</name>
    <dbReference type="NCBI Taxonomy" id="172520"/>
    <lineage>
        <taxon>Eukaryota</taxon>
        <taxon>Metazoa</taxon>
        <taxon>Ecdysozoa</taxon>
        <taxon>Onychophora</taxon>
        <taxon>Udeonychophora</taxon>
        <taxon>Euonychophora</taxon>
        <taxon>Peripatidae</taxon>
        <taxon>Epiperipatus</taxon>
    </lineage>
</organism>
<accession>F8RJ75</accession>
<keyword evidence="2" id="KW-0378">Hydrolase</keyword>
<reference evidence="2" key="1">
    <citation type="journal article" date="2010" name="Genome Biol. Evol.">
        <title>Ecdysozoan mitogenomics: evidence for a common origin of the legged invertebrates, the Panarthropoda.</title>
        <authorList>
            <person name="Rota-Stabelli O."/>
            <person name="Kayal E."/>
            <person name="Gleeson D."/>
            <person name="Daub J."/>
            <person name="Boore J.L."/>
            <person name="Telford M.J."/>
            <person name="Pisani D."/>
            <person name="Blaxter M."/>
            <person name="Lavrov D.V."/>
        </authorList>
    </citation>
    <scope>NUCLEOTIDE SEQUENCE</scope>
</reference>
<name>F8RJ75_EPIBI</name>
<dbReference type="GO" id="GO:0016787">
    <property type="term" value="F:hydrolase activity"/>
    <property type="evidence" value="ECO:0007669"/>
    <property type="project" value="UniProtKB-KW"/>
</dbReference>
<evidence type="ECO:0000256" key="1">
    <source>
        <dbReference type="SAM" id="Phobius"/>
    </source>
</evidence>
<dbReference type="AlphaFoldDB" id="F8RJ75"/>